<evidence type="ECO:0000259" key="2">
    <source>
        <dbReference type="SMART" id="SM01346"/>
    </source>
</evidence>
<evidence type="ECO:0000313" key="4">
    <source>
        <dbReference type="Proteomes" id="UP000770661"/>
    </source>
</evidence>
<dbReference type="GO" id="GO:0016242">
    <property type="term" value="P:negative regulation of macroautophagy"/>
    <property type="evidence" value="ECO:0007669"/>
    <property type="project" value="TreeGrafter"/>
</dbReference>
<keyword evidence="1 3" id="KW-0418">Kinase</keyword>
<dbReference type="SMART" id="SM01346">
    <property type="entry name" value="DUF3385"/>
    <property type="match status" value="1"/>
</dbReference>
<dbReference type="GO" id="GO:0004674">
    <property type="term" value="F:protein serine/threonine kinase activity"/>
    <property type="evidence" value="ECO:0007669"/>
    <property type="project" value="UniProtKB-KW"/>
</dbReference>
<comment type="similarity">
    <text evidence="1">Belongs to the PI3/PI4-kinase family.</text>
</comment>
<comment type="catalytic activity">
    <reaction evidence="1">
        <text>L-threonyl-[protein] + ATP = O-phospho-L-threonyl-[protein] + ADP + H(+)</text>
        <dbReference type="Rhea" id="RHEA:46608"/>
        <dbReference type="Rhea" id="RHEA-COMP:11060"/>
        <dbReference type="Rhea" id="RHEA-COMP:11605"/>
        <dbReference type="ChEBI" id="CHEBI:15378"/>
        <dbReference type="ChEBI" id="CHEBI:30013"/>
        <dbReference type="ChEBI" id="CHEBI:30616"/>
        <dbReference type="ChEBI" id="CHEBI:61977"/>
        <dbReference type="ChEBI" id="CHEBI:456216"/>
        <dbReference type="EC" id="2.7.11.1"/>
    </reaction>
</comment>
<dbReference type="InterPro" id="IPR016024">
    <property type="entry name" value="ARM-type_fold"/>
</dbReference>
<keyword evidence="4" id="KW-1185">Reference proteome</keyword>
<dbReference type="Proteomes" id="UP000770661">
    <property type="component" value="Unassembled WGS sequence"/>
</dbReference>
<dbReference type="InterPro" id="IPR050517">
    <property type="entry name" value="DDR_Repair_Kinase"/>
</dbReference>
<comment type="caution">
    <text evidence="3">The sequence shown here is derived from an EMBL/GenBank/DDBJ whole genome shotgun (WGS) entry which is preliminary data.</text>
</comment>
<keyword evidence="1" id="KW-0808">Transferase</keyword>
<dbReference type="GO" id="GO:0038202">
    <property type="term" value="P:TORC1 signaling"/>
    <property type="evidence" value="ECO:0007669"/>
    <property type="project" value="TreeGrafter"/>
</dbReference>
<feature type="domain" description="Serine/threonine-protein kinase mTOR" evidence="2">
    <location>
        <begin position="42"/>
        <end position="215"/>
    </location>
</feature>
<dbReference type="GO" id="GO:0005634">
    <property type="term" value="C:nucleus"/>
    <property type="evidence" value="ECO:0007669"/>
    <property type="project" value="TreeGrafter"/>
</dbReference>
<dbReference type="AlphaFoldDB" id="A0A8J4YC76"/>
<evidence type="ECO:0000313" key="3">
    <source>
        <dbReference type="EMBL" id="KAG0723943.1"/>
    </source>
</evidence>
<dbReference type="GO" id="GO:0031931">
    <property type="term" value="C:TORC1 complex"/>
    <property type="evidence" value="ECO:0007669"/>
    <property type="project" value="TreeGrafter"/>
</dbReference>
<dbReference type="GO" id="GO:0031932">
    <property type="term" value="C:TORC2 complex"/>
    <property type="evidence" value="ECO:0007669"/>
    <property type="project" value="TreeGrafter"/>
</dbReference>
<keyword evidence="1" id="KW-0547">Nucleotide-binding</keyword>
<dbReference type="GO" id="GO:0005737">
    <property type="term" value="C:cytoplasm"/>
    <property type="evidence" value="ECO:0007669"/>
    <property type="project" value="TreeGrafter"/>
</dbReference>
<dbReference type="PANTHER" id="PTHR11139:SF9">
    <property type="entry name" value="SERINE_THREONINE-PROTEIN KINASE MTOR"/>
    <property type="match status" value="1"/>
</dbReference>
<dbReference type="InterPro" id="IPR011989">
    <property type="entry name" value="ARM-like"/>
</dbReference>
<dbReference type="PANTHER" id="PTHR11139">
    <property type="entry name" value="ATAXIA TELANGIECTASIA MUTATED ATM -RELATED"/>
    <property type="match status" value="1"/>
</dbReference>
<dbReference type="OrthoDB" id="2250022at2759"/>
<evidence type="ECO:0000256" key="1">
    <source>
        <dbReference type="RuleBase" id="RU364109"/>
    </source>
</evidence>
<dbReference type="EMBL" id="JACEEZ010007579">
    <property type="protein sequence ID" value="KAG0723943.1"/>
    <property type="molecule type" value="Genomic_DNA"/>
</dbReference>
<sequence length="715" mass="80626">MQKWLGELMPLLLEMLGDGTSGWKRRVALWTLGQLVENTGYTTHPYTQHPTLLDVLLSFLKTEQQPAVRRGTIRVLGLLGALDPYKHKMNVGAIKSQEDTGTAIISINIEGKIDDLSPDMGTSEMLVNLNYSSLEEFYPACAIAMLLKVIKDPTLSQNHNEVVRAITFIFKSLGVKGVPYLAQVVPSLLTVIRTSDANFRDFLLQELATLIGIVKQHIRNYLDGIIKVLKEFWVTGAKRETTITIITVVESIAVAVGSEFKVYLKELVPMILKSMVHDSKEKQVTGKLLLAFQSFGATLEEFLHMILPYVVKLFDAPDAPMPVRRCALETVDHFADYLDLTDYTSKIIHPLMRTLDTCPELRQQGMDVLCALATQLGRSYQCFIPIVHRITVRHKMAHPRYDILVAKVVKGLTVSEAEMTIITAHQRAKRPHTRDHQLEAESINIKKGTVGVESIQRAWHFVRLVSKDDWLEWLRRFSIELMKASPSPALRSCYAVATKYVQLSRDLFNAAFVSCWSELNESLQDDLLNSLRQALTSQDIPEITQTLLNLAEFMEHCDKGPLPLELQLLGEKAMECRAYAKALHYKEEEFHKGPTSDVLEHLISINNKLGQKEAAAGLLEYARKNNRTDMKVQERWHEKLHDWDQALLAYSTKLETQPDDLALALGQMRCLEALGEWGELYSVACNRWEGSMSEEVRAQMARVAAASAWAMGSGA</sequence>
<accession>A0A8J4YC76</accession>
<organism evidence="3 4">
    <name type="scientific">Chionoecetes opilio</name>
    <name type="common">Atlantic snow crab</name>
    <name type="synonym">Cancer opilio</name>
    <dbReference type="NCBI Taxonomy" id="41210"/>
    <lineage>
        <taxon>Eukaryota</taxon>
        <taxon>Metazoa</taxon>
        <taxon>Ecdysozoa</taxon>
        <taxon>Arthropoda</taxon>
        <taxon>Crustacea</taxon>
        <taxon>Multicrustacea</taxon>
        <taxon>Malacostraca</taxon>
        <taxon>Eumalacostraca</taxon>
        <taxon>Eucarida</taxon>
        <taxon>Decapoda</taxon>
        <taxon>Pleocyemata</taxon>
        <taxon>Brachyura</taxon>
        <taxon>Eubrachyura</taxon>
        <taxon>Majoidea</taxon>
        <taxon>Majidae</taxon>
        <taxon>Chionoecetes</taxon>
    </lineage>
</organism>
<dbReference type="EC" id="2.7.11.1" evidence="1"/>
<keyword evidence="1" id="KW-0723">Serine/threonine-protein kinase</keyword>
<dbReference type="Gene3D" id="1.25.10.10">
    <property type="entry name" value="Leucine-rich Repeat Variant"/>
    <property type="match status" value="1"/>
</dbReference>
<dbReference type="Pfam" id="PF11865">
    <property type="entry name" value="mTOR_dom"/>
    <property type="match status" value="1"/>
</dbReference>
<protein>
    <recommendedName>
        <fullName evidence="1">Serine/threonine-protein kinase TOR</fullName>
        <ecNumber evidence="1">2.7.11.1</ecNumber>
    </recommendedName>
</protein>
<dbReference type="FunFam" id="1.25.40.10:FF:000228">
    <property type="entry name" value="Serine/threonine-protein kinase TOR"/>
    <property type="match status" value="1"/>
</dbReference>
<name>A0A8J4YC76_CHIOP</name>
<dbReference type="SUPFAM" id="SSF48371">
    <property type="entry name" value="ARM repeat"/>
    <property type="match status" value="1"/>
</dbReference>
<reference evidence="3" key="1">
    <citation type="submission" date="2020-07" db="EMBL/GenBank/DDBJ databases">
        <title>The High-quality genome of the commercially important snow crab, Chionoecetes opilio.</title>
        <authorList>
            <person name="Jeong J.-H."/>
            <person name="Ryu S."/>
        </authorList>
    </citation>
    <scope>NUCLEOTIDE SEQUENCE</scope>
    <source>
        <strain evidence="3">MADBK_172401_WGS</strain>
        <tissue evidence="3">Digestive gland</tissue>
    </source>
</reference>
<proteinExistence type="inferred from homology"/>
<dbReference type="GO" id="GO:0005524">
    <property type="term" value="F:ATP binding"/>
    <property type="evidence" value="ECO:0007669"/>
    <property type="project" value="UniProtKB-KW"/>
</dbReference>
<dbReference type="InterPro" id="IPR024585">
    <property type="entry name" value="mTOR_dom"/>
</dbReference>
<keyword evidence="1" id="KW-0067">ATP-binding</keyword>
<gene>
    <name evidence="3" type="primary">MTOR</name>
    <name evidence="3" type="ORF">GWK47_041665</name>
</gene>